<organism evidence="1 2">
    <name type="scientific">Panagrolaimus sp. ES5</name>
    <dbReference type="NCBI Taxonomy" id="591445"/>
    <lineage>
        <taxon>Eukaryota</taxon>
        <taxon>Metazoa</taxon>
        <taxon>Ecdysozoa</taxon>
        <taxon>Nematoda</taxon>
        <taxon>Chromadorea</taxon>
        <taxon>Rhabditida</taxon>
        <taxon>Tylenchina</taxon>
        <taxon>Panagrolaimomorpha</taxon>
        <taxon>Panagrolaimoidea</taxon>
        <taxon>Panagrolaimidae</taxon>
        <taxon>Panagrolaimus</taxon>
    </lineage>
</organism>
<evidence type="ECO:0000313" key="1">
    <source>
        <dbReference type="Proteomes" id="UP000887579"/>
    </source>
</evidence>
<accession>A0AC34GQV0</accession>
<proteinExistence type="predicted"/>
<evidence type="ECO:0000313" key="2">
    <source>
        <dbReference type="WBParaSite" id="ES5_v2.g6829.t1"/>
    </source>
</evidence>
<reference evidence="2" key="1">
    <citation type="submission" date="2022-11" db="UniProtKB">
        <authorList>
            <consortium name="WormBaseParasite"/>
        </authorList>
    </citation>
    <scope>IDENTIFICATION</scope>
</reference>
<protein>
    <submittedName>
        <fullName evidence="2">HOOK N-terminal domain-containing protein</fullName>
    </submittedName>
</protein>
<name>A0AC34GQV0_9BILA</name>
<sequence length="654" mass="75827">MDDDDIFIKKILTWFSRVSCHQDDVTIDGLYNGTVLADFLSTFDIEFFDEKWHDSIVYSDHNNSSSRIASVSSVASKVSDYFLLKLSRHLNGTSKWSVKPESIAMKEDRQELVKLIITVIFLSGTNAMLMGQLNDVFNETELQKIAEKLSILNTDVPTVCEDDRWLILHLIDKHKNEKESIEKEKLILTKQIEDLVEGKQHLEDEINQMHKSYDELSYKCDSYLAMIEQQKKRDNLSLNSEKQISILEKEVEKLQFQNRAFENEIQEKAMRISRLQDESIEIVSNYRELEAELTRAKASQSRLSEIKTESKEEEFLKKRIENYAAECSKLREQLLDMETFKVQSTNLQFINDDLEQRISELVENSHQMLADNSRLKRRLEELERSPMLIATRERYSDSPPSLLETINNNGTTNLYEERLEEIEKENATLKAKLDNIERKRTNMLSVQEETDEQRKTTQEVLQAKLSSYRVMCEDAETKLKKVEEDLAFATARNSEQQIEIERLKGEVAMTTKTLKEKDQALHDYVELHIQTNEALGSTTIGDEAKLKLDFVQMKVKNDKLQQELRAMTNHRDQLIQEQRLIATHWYQTMLERHGDASSRSSQINGGNKNIFEESQQPLSSRPSTSLSTTSAATESTGGFIRQASRRFGIFNKKN</sequence>
<dbReference type="Proteomes" id="UP000887579">
    <property type="component" value="Unplaced"/>
</dbReference>
<dbReference type="WBParaSite" id="ES5_v2.g6829.t1">
    <property type="protein sequence ID" value="ES5_v2.g6829.t1"/>
    <property type="gene ID" value="ES5_v2.g6829"/>
</dbReference>